<dbReference type="EMBL" id="AP019860">
    <property type="protein sequence ID" value="BBM86413.1"/>
    <property type="molecule type" value="Genomic_DNA"/>
</dbReference>
<evidence type="ECO:0000256" key="4">
    <source>
        <dbReference type="ARBA" id="ARBA00017099"/>
    </source>
</evidence>
<feature type="domain" description="RmlD-like substrate binding" evidence="7">
    <location>
        <begin position="67"/>
        <end position="208"/>
    </location>
</feature>
<dbReference type="PROSITE" id="PS51257">
    <property type="entry name" value="PROKAR_LIPOPROTEIN"/>
    <property type="match status" value="1"/>
</dbReference>
<evidence type="ECO:0000313" key="8">
    <source>
        <dbReference type="EMBL" id="BBM86413.1"/>
    </source>
</evidence>
<name>A0A5S9IQU1_UABAM</name>
<keyword evidence="6" id="KW-0560">Oxidoreductase</keyword>
<dbReference type="OrthoDB" id="9803892at2"/>
<keyword evidence="9" id="KW-1185">Reference proteome</keyword>
<dbReference type="RefSeq" id="WP_151970472.1">
    <property type="nucleotide sequence ID" value="NZ_AP019860.1"/>
</dbReference>
<organism evidence="8 9">
    <name type="scientific">Uabimicrobium amorphum</name>
    <dbReference type="NCBI Taxonomy" id="2596890"/>
    <lineage>
        <taxon>Bacteria</taxon>
        <taxon>Pseudomonadati</taxon>
        <taxon>Planctomycetota</taxon>
        <taxon>Candidatus Uabimicrobiia</taxon>
        <taxon>Candidatus Uabimicrobiales</taxon>
        <taxon>Candidatus Uabimicrobiaceae</taxon>
        <taxon>Candidatus Uabimicrobium</taxon>
    </lineage>
</organism>
<dbReference type="KEGG" id="uam:UABAM_04799"/>
<dbReference type="AlphaFoldDB" id="A0A5S9IQU1"/>
<dbReference type="InterPro" id="IPR036291">
    <property type="entry name" value="NAD(P)-bd_dom_sf"/>
</dbReference>
<comment type="function">
    <text evidence="6">Catalyzes the reduction of dTDP-6-deoxy-L-lyxo-4-hexulose to yield dTDP-L-rhamnose.</text>
</comment>
<proteinExistence type="inferred from homology"/>
<evidence type="ECO:0000256" key="2">
    <source>
        <dbReference type="ARBA" id="ARBA00010944"/>
    </source>
</evidence>
<comment type="catalytic activity">
    <reaction evidence="5">
        <text>dTDP-beta-L-rhamnose + NADP(+) = dTDP-4-dehydro-beta-L-rhamnose + NADPH + H(+)</text>
        <dbReference type="Rhea" id="RHEA:21796"/>
        <dbReference type="ChEBI" id="CHEBI:15378"/>
        <dbReference type="ChEBI" id="CHEBI:57510"/>
        <dbReference type="ChEBI" id="CHEBI:57783"/>
        <dbReference type="ChEBI" id="CHEBI:58349"/>
        <dbReference type="ChEBI" id="CHEBI:62830"/>
        <dbReference type="EC" id="1.1.1.133"/>
    </reaction>
</comment>
<evidence type="ECO:0000256" key="1">
    <source>
        <dbReference type="ARBA" id="ARBA00004781"/>
    </source>
</evidence>
<evidence type="ECO:0000313" key="9">
    <source>
        <dbReference type="Proteomes" id="UP000326354"/>
    </source>
</evidence>
<protein>
    <recommendedName>
        <fullName evidence="4 6">dTDP-4-dehydrorhamnose reductase</fullName>
        <ecNumber evidence="3 6">1.1.1.133</ecNumber>
    </recommendedName>
</protein>
<dbReference type="GO" id="GO:0008831">
    <property type="term" value="F:dTDP-4-dehydrorhamnose reductase activity"/>
    <property type="evidence" value="ECO:0007669"/>
    <property type="project" value="UniProtKB-EC"/>
</dbReference>
<comment type="similarity">
    <text evidence="2 6">Belongs to the dTDP-4-dehydrorhamnose reductase family.</text>
</comment>
<evidence type="ECO:0000256" key="5">
    <source>
        <dbReference type="ARBA" id="ARBA00048200"/>
    </source>
</evidence>
<accession>A0A5S9IQU1</accession>
<keyword evidence="6" id="KW-0521">NADP</keyword>
<dbReference type="PANTHER" id="PTHR10491:SF4">
    <property type="entry name" value="METHIONINE ADENOSYLTRANSFERASE 2 SUBUNIT BETA"/>
    <property type="match status" value="1"/>
</dbReference>
<dbReference type="Gene3D" id="3.40.50.720">
    <property type="entry name" value="NAD(P)-binding Rossmann-like Domain"/>
    <property type="match status" value="1"/>
</dbReference>
<dbReference type="InterPro" id="IPR029903">
    <property type="entry name" value="RmlD-like-bd"/>
</dbReference>
<sequence>MKAIVTGLNGTLAPVLAACLQQHNFEIIPWDRSQISPDNRQQCLAYLQEQRPDWICHLAMGSEDWAQLLAEYSSKNNCGFLFTSTAMVFDAEPDGPHHPTDFRNSRDDYGKYKVRCEDAIAKVAEHAIIARIGWQIGEKRGGNNMLEALYGMSENGKVRASKEWYPATSFMTDTCDALWHLMQQRTPGTYHIDSNSKCKWNFFEIVCKLRDMHNTNWEVEESDDYKHDQRLVDERVTVACLSERL</sequence>
<evidence type="ECO:0000256" key="6">
    <source>
        <dbReference type="RuleBase" id="RU364082"/>
    </source>
</evidence>
<dbReference type="InterPro" id="IPR005913">
    <property type="entry name" value="dTDP_dehydrorham_reduct"/>
</dbReference>
<dbReference type="SUPFAM" id="SSF51735">
    <property type="entry name" value="NAD(P)-binding Rossmann-fold domains"/>
    <property type="match status" value="1"/>
</dbReference>
<dbReference type="PANTHER" id="PTHR10491">
    <property type="entry name" value="DTDP-4-DEHYDRORHAMNOSE REDUCTASE"/>
    <property type="match status" value="1"/>
</dbReference>
<dbReference type="GO" id="GO:0019305">
    <property type="term" value="P:dTDP-rhamnose biosynthetic process"/>
    <property type="evidence" value="ECO:0007669"/>
    <property type="project" value="UniProtKB-UniPathway"/>
</dbReference>
<comment type="pathway">
    <text evidence="1 6">Carbohydrate biosynthesis; dTDP-L-rhamnose biosynthesis.</text>
</comment>
<gene>
    <name evidence="8" type="ORF">UABAM_04799</name>
</gene>
<dbReference type="Proteomes" id="UP000326354">
    <property type="component" value="Chromosome"/>
</dbReference>
<dbReference type="Gene3D" id="3.90.25.10">
    <property type="entry name" value="UDP-galactose 4-epimerase, domain 1"/>
    <property type="match status" value="1"/>
</dbReference>
<dbReference type="EC" id="1.1.1.133" evidence="3 6"/>
<evidence type="ECO:0000256" key="3">
    <source>
        <dbReference type="ARBA" id="ARBA00012929"/>
    </source>
</evidence>
<reference evidence="8 9" key="1">
    <citation type="submission" date="2019-08" db="EMBL/GenBank/DDBJ databases">
        <title>Complete genome sequence of Candidatus Uab amorphum.</title>
        <authorList>
            <person name="Shiratori T."/>
            <person name="Suzuki S."/>
            <person name="Kakizawa Y."/>
            <person name="Ishida K."/>
        </authorList>
    </citation>
    <scope>NUCLEOTIDE SEQUENCE [LARGE SCALE GENOMIC DNA]</scope>
    <source>
        <strain evidence="8 9">SRT547</strain>
    </source>
</reference>
<dbReference type="UniPathway" id="UPA00124"/>
<dbReference type="Pfam" id="PF04321">
    <property type="entry name" value="RmlD_sub_bind"/>
    <property type="match status" value="1"/>
</dbReference>
<evidence type="ECO:0000259" key="7">
    <source>
        <dbReference type="Pfam" id="PF04321"/>
    </source>
</evidence>